<evidence type="ECO:0000259" key="4">
    <source>
        <dbReference type="Pfam" id="PF13407"/>
    </source>
</evidence>
<dbReference type="EMBL" id="JAUTBL010000002">
    <property type="protein sequence ID" value="MDQ1186011.1"/>
    <property type="molecule type" value="Genomic_DNA"/>
</dbReference>
<evidence type="ECO:0000256" key="2">
    <source>
        <dbReference type="ARBA" id="ARBA00007639"/>
    </source>
</evidence>
<keyword evidence="5" id="KW-0762">Sugar transport</keyword>
<feature type="signal peptide" evidence="3">
    <location>
        <begin position="1"/>
        <end position="22"/>
    </location>
</feature>
<dbReference type="InterPro" id="IPR025997">
    <property type="entry name" value="SBP_2_dom"/>
</dbReference>
<keyword evidence="3" id="KW-0732">Signal</keyword>
<evidence type="ECO:0000313" key="6">
    <source>
        <dbReference type="Proteomes" id="UP001224781"/>
    </source>
</evidence>
<dbReference type="PANTHER" id="PTHR30036">
    <property type="entry name" value="D-XYLOSE-BINDING PERIPLASMIC PROTEIN"/>
    <property type="match status" value="1"/>
</dbReference>
<feature type="chain" id="PRO_5046156838" evidence="3">
    <location>
        <begin position="23"/>
        <end position="325"/>
    </location>
</feature>
<dbReference type="SUPFAM" id="SSF53822">
    <property type="entry name" value="Periplasmic binding protein-like I"/>
    <property type="match status" value="1"/>
</dbReference>
<reference evidence="5 6" key="1">
    <citation type="submission" date="2023-07" db="EMBL/GenBank/DDBJ databases">
        <title>Functional and genomic diversity of the sorghum phyllosphere microbiome.</title>
        <authorList>
            <person name="Shade A."/>
        </authorList>
    </citation>
    <scope>NUCLEOTIDE SEQUENCE [LARGE SCALE GENOMIC DNA]</scope>
    <source>
        <strain evidence="5 6">SORGH_AS_1126</strain>
    </source>
</reference>
<dbReference type="CDD" id="cd20001">
    <property type="entry name" value="PBP1_LsrB_Quorum_Sensing-like"/>
    <property type="match status" value="1"/>
</dbReference>
<comment type="subcellular location">
    <subcellularLocation>
        <location evidence="1">Periplasm</location>
    </subcellularLocation>
</comment>
<comment type="similarity">
    <text evidence="2">Belongs to the bacterial solute-binding protein 2 family.</text>
</comment>
<evidence type="ECO:0000256" key="1">
    <source>
        <dbReference type="ARBA" id="ARBA00004418"/>
    </source>
</evidence>
<dbReference type="Pfam" id="PF13407">
    <property type="entry name" value="Peripla_BP_4"/>
    <property type="match status" value="1"/>
</dbReference>
<keyword evidence="6" id="KW-1185">Reference proteome</keyword>
<name>A0ABU0UM20_9HYPH</name>
<organism evidence="5 6">
    <name type="scientific">Agrobacterium larrymoorei</name>
    <dbReference type="NCBI Taxonomy" id="160699"/>
    <lineage>
        <taxon>Bacteria</taxon>
        <taxon>Pseudomonadati</taxon>
        <taxon>Pseudomonadota</taxon>
        <taxon>Alphaproteobacteria</taxon>
        <taxon>Hyphomicrobiales</taxon>
        <taxon>Rhizobiaceae</taxon>
        <taxon>Rhizobium/Agrobacterium group</taxon>
        <taxon>Agrobacterium</taxon>
    </lineage>
</organism>
<keyword evidence="5" id="KW-0813">Transport</keyword>
<accession>A0ABU0UM20</accession>
<dbReference type="PANTHER" id="PTHR30036:SF7">
    <property type="entry name" value="ABC TRANSPORTER PERIPLASMIC-BINDING PROTEIN YPHF"/>
    <property type="match status" value="1"/>
</dbReference>
<evidence type="ECO:0000256" key="3">
    <source>
        <dbReference type="SAM" id="SignalP"/>
    </source>
</evidence>
<dbReference type="InterPro" id="IPR028082">
    <property type="entry name" value="Peripla_BP_I"/>
</dbReference>
<dbReference type="InterPro" id="IPR050555">
    <property type="entry name" value="Bact_Solute-Bind_Prot2"/>
</dbReference>
<protein>
    <submittedName>
        <fullName evidence="5">Simple sugar transport system substrate-binding protein</fullName>
    </submittedName>
</protein>
<comment type="caution">
    <text evidence="5">The sequence shown here is derived from an EMBL/GenBank/DDBJ whole genome shotgun (WGS) entry which is preliminary data.</text>
</comment>
<gene>
    <name evidence="5" type="ORF">QE408_003154</name>
</gene>
<dbReference type="Proteomes" id="UP001224781">
    <property type="component" value="Unassembled WGS sequence"/>
</dbReference>
<dbReference type="RefSeq" id="WP_306932731.1">
    <property type="nucleotide sequence ID" value="NZ_JAUTBL010000002.1"/>
</dbReference>
<feature type="domain" description="Periplasmic binding protein" evidence="4">
    <location>
        <begin position="30"/>
        <end position="285"/>
    </location>
</feature>
<sequence>MRKSLILAGFLGLSLCAFSAQADEKPLFITVVKSTGFNWFKRMEVGVKEFGKENNVNAVQVGPSKADSAMQLQSLEDDISQKPKALMVVPLEAQSLEAALGKAKERGMIVVTHESADIKNADYDLEAFDNAAYGRHLMEEMAKRMNYEGQYAVFVGSLTQTTHNAWVDAAIALQKEKYPKMELVGTKNESHDDVAKAYQITKDLLKTYPKLKGIQGSDALDVVGAGQAVEEAGLGGKLSIVGTSIPSYAGDLIKAGTVSLITCWDPALAGEAMNKVALLISQGKKITDGMDLGVPGYEKITLSGKVIYGSAWLDMDKSNIDKYDF</sequence>
<evidence type="ECO:0000313" key="5">
    <source>
        <dbReference type="EMBL" id="MDQ1186011.1"/>
    </source>
</evidence>
<dbReference type="Gene3D" id="3.40.50.2300">
    <property type="match status" value="2"/>
</dbReference>
<proteinExistence type="inferred from homology"/>